<sequence length="564" mass="62557">MKSTMQDVPLSIARILDYGATVHGHTTVDTYSTAEPDHTTFAEIAARAAALAHVMTEEYGIGVGDTISTYMSNCNEHLETMLGAMAMGAVFHPINRLLATSQVKYVINHAEDRVIVCDPRFADDLIAMLPECRTVEGIILIGSNLAEVRRVREAVKDLGIRVDGFEDILDGRPTHYDWPELDEKSPAAICYSTGTTGDPKGVVYSHRSLWLHSQTLRTADGFGIRNGQKFLCSVPIYHVLSWGVPLAAFMSGTPLVFTGRTASAAHLAHVIEDAMPRQAHGAPSMWINLLQHYLIHKPTRMSLREIYSGGSPVPAALIEQWEELYGVDIIHAWGMTETGPVGTVAHPPAGVAGRARARYRESQGRFSVGMQYRLVDDDGHVLPAHDRTTGELQVRGNTITARYHHRDRPERFTEDGWFCTGDIATVTKDGFLTVHDRKNDIIRSGGEWIYSAVLENYLMEHPAVVEVAVIGVPNEQWGQRPLAVVHLEDQSTVPTEDKDSNAAHAMAEDLARTLGTKVPRWMVPEYYTFVDTLPKTSVSKYDKKLLRKLENADRFAIVDISRVL</sequence>
<name>A0ABQ6VG06_9CORY</name>
<dbReference type="InterPro" id="IPR000873">
    <property type="entry name" value="AMP-dep_synth/lig_dom"/>
</dbReference>
<evidence type="ECO:0000313" key="4">
    <source>
        <dbReference type="Proteomes" id="UP000436181"/>
    </source>
</evidence>
<accession>A0ABQ6VG06</accession>
<dbReference type="Gene3D" id="3.30.300.30">
    <property type="match status" value="1"/>
</dbReference>
<dbReference type="Proteomes" id="UP000436181">
    <property type="component" value="Unassembled WGS sequence"/>
</dbReference>
<reference evidence="3 4" key="1">
    <citation type="submission" date="2019-10" db="EMBL/GenBank/DDBJ databases">
        <title>Corynebacterium sp novel species isolated from the respiratory tract of Marmot.</title>
        <authorList>
            <person name="Zhang G."/>
        </authorList>
    </citation>
    <scope>NUCLEOTIDE SEQUENCE [LARGE SCALE GENOMIC DNA]</scope>
    <source>
        <strain evidence="3 4">336</strain>
    </source>
</reference>
<protein>
    <submittedName>
        <fullName evidence="3">Long-chain-fatty-acid--CoA ligase</fullName>
    </submittedName>
</protein>
<dbReference type="InterPro" id="IPR045851">
    <property type="entry name" value="AMP-bd_C_sf"/>
</dbReference>
<proteinExistence type="predicted"/>
<dbReference type="Pfam" id="PF00501">
    <property type="entry name" value="AMP-binding"/>
    <property type="match status" value="1"/>
</dbReference>
<keyword evidence="4" id="KW-1185">Reference proteome</keyword>
<dbReference type="PROSITE" id="PS00455">
    <property type="entry name" value="AMP_BINDING"/>
    <property type="match status" value="1"/>
</dbReference>
<dbReference type="EMBL" id="WBZJ01000001">
    <property type="protein sequence ID" value="KAB3523205.1"/>
    <property type="molecule type" value="Genomic_DNA"/>
</dbReference>
<dbReference type="InterPro" id="IPR025110">
    <property type="entry name" value="AMP-bd_C"/>
</dbReference>
<dbReference type="Gene3D" id="3.40.50.12780">
    <property type="entry name" value="N-terminal domain of ligase-like"/>
    <property type="match status" value="1"/>
</dbReference>
<dbReference type="SUPFAM" id="SSF56801">
    <property type="entry name" value="Acetyl-CoA synthetase-like"/>
    <property type="match status" value="1"/>
</dbReference>
<dbReference type="GO" id="GO:0016874">
    <property type="term" value="F:ligase activity"/>
    <property type="evidence" value="ECO:0007669"/>
    <property type="project" value="UniProtKB-KW"/>
</dbReference>
<evidence type="ECO:0000259" key="2">
    <source>
        <dbReference type="Pfam" id="PF13193"/>
    </source>
</evidence>
<dbReference type="InterPro" id="IPR020845">
    <property type="entry name" value="AMP-binding_CS"/>
</dbReference>
<dbReference type="InterPro" id="IPR050237">
    <property type="entry name" value="ATP-dep_AMP-bd_enzyme"/>
</dbReference>
<dbReference type="InterPro" id="IPR042099">
    <property type="entry name" value="ANL_N_sf"/>
</dbReference>
<gene>
    <name evidence="3" type="ORF">F8377_03420</name>
</gene>
<dbReference type="PANTHER" id="PTHR43767:SF11">
    <property type="entry name" value="MEDIUM-CHAIN-FATTY-ACID--COA LIGASE"/>
    <property type="match status" value="1"/>
</dbReference>
<feature type="domain" description="AMP-binding enzyme C-terminal" evidence="2">
    <location>
        <begin position="454"/>
        <end position="540"/>
    </location>
</feature>
<dbReference type="Pfam" id="PF13193">
    <property type="entry name" value="AMP-binding_C"/>
    <property type="match status" value="1"/>
</dbReference>
<comment type="caution">
    <text evidence="3">The sequence shown here is derived from an EMBL/GenBank/DDBJ whole genome shotgun (WGS) entry which is preliminary data.</text>
</comment>
<dbReference type="NCBIfam" id="NF004837">
    <property type="entry name" value="PRK06187.1"/>
    <property type="match status" value="1"/>
</dbReference>
<evidence type="ECO:0000259" key="1">
    <source>
        <dbReference type="Pfam" id="PF00501"/>
    </source>
</evidence>
<keyword evidence="3" id="KW-0436">Ligase</keyword>
<dbReference type="PANTHER" id="PTHR43767">
    <property type="entry name" value="LONG-CHAIN-FATTY-ACID--COA LIGASE"/>
    <property type="match status" value="1"/>
</dbReference>
<feature type="domain" description="AMP-dependent synthetase/ligase" evidence="1">
    <location>
        <begin position="34"/>
        <end position="403"/>
    </location>
</feature>
<evidence type="ECO:0000313" key="3">
    <source>
        <dbReference type="EMBL" id="KAB3523205.1"/>
    </source>
</evidence>
<dbReference type="RefSeq" id="WP_151843977.1">
    <property type="nucleotide sequence ID" value="NZ_WBZJ01000001.1"/>
</dbReference>
<organism evidence="3 4">
    <name type="scientific">Corynebacterium zhongnanshanii</name>
    <dbReference type="NCBI Taxonomy" id="2768834"/>
    <lineage>
        <taxon>Bacteria</taxon>
        <taxon>Bacillati</taxon>
        <taxon>Actinomycetota</taxon>
        <taxon>Actinomycetes</taxon>
        <taxon>Mycobacteriales</taxon>
        <taxon>Corynebacteriaceae</taxon>
        <taxon>Corynebacterium</taxon>
    </lineage>
</organism>